<accession>A0A834XTX7</accession>
<dbReference type="SMART" id="SM00256">
    <property type="entry name" value="FBOX"/>
    <property type="match status" value="1"/>
</dbReference>
<keyword evidence="3" id="KW-1185">Reference proteome</keyword>
<dbReference type="AlphaFoldDB" id="A0A834XTX7"/>
<reference evidence="2 3" key="1">
    <citation type="submission" date="2020-08" db="EMBL/GenBank/DDBJ databases">
        <title>Aphidius gifuensis genome sequencing and assembly.</title>
        <authorList>
            <person name="Du Z."/>
        </authorList>
    </citation>
    <scope>NUCLEOTIDE SEQUENCE [LARGE SCALE GENOMIC DNA]</scope>
    <source>
        <strain evidence="2">YNYX2018</strain>
        <tissue evidence="2">Adults</tissue>
    </source>
</reference>
<gene>
    <name evidence="2" type="ORF">HCN44_000541</name>
</gene>
<feature type="domain" description="F-box" evidence="1">
    <location>
        <begin position="27"/>
        <end position="72"/>
    </location>
</feature>
<evidence type="ECO:0000313" key="2">
    <source>
        <dbReference type="EMBL" id="KAF7990736.1"/>
    </source>
</evidence>
<name>A0A834XTX7_APHGI</name>
<dbReference type="OrthoDB" id="549243at2759"/>
<dbReference type="Gene3D" id="3.80.10.10">
    <property type="entry name" value="Ribonuclease Inhibitor"/>
    <property type="match status" value="1"/>
</dbReference>
<protein>
    <recommendedName>
        <fullName evidence="1">F-box domain-containing protein</fullName>
    </recommendedName>
</protein>
<dbReference type="SUPFAM" id="SSF81383">
    <property type="entry name" value="F-box domain"/>
    <property type="match status" value="1"/>
</dbReference>
<proteinExistence type="predicted"/>
<dbReference type="SUPFAM" id="SSF52047">
    <property type="entry name" value="RNI-like"/>
    <property type="match status" value="1"/>
</dbReference>
<dbReference type="Pfam" id="PF12937">
    <property type="entry name" value="F-box-like"/>
    <property type="match status" value="1"/>
</dbReference>
<dbReference type="PANTHER" id="PTHR16134:SF119">
    <property type="entry name" value="AT02038P-RELATED"/>
    <property type="match status" value="1"/>
</dbReference>
<sequence>MEGNKRIKQMHLPLLETNGSTMNEDSDRSINILPDECLILICSHLSSIDRLNMEKVCQSWKASVSPLIWNNITKFDARGYQQLTVERLITRCGRFLKDLILDSSCDYSIFPIVGEHCINLVNFDFGLRPNFEEMYFRNSFNNMKKLKSIKIWADDSNSIDNLAHIFHSIHNDIEEISFFTPLKYVKPMSKRWPNVFEKFTTLRKILMFHCELNDEIIDMINKKKTTLTELTLIYSCFWSSIQLDLPNLESLCLRHCPVVIENCLINGVPNNFKQLSIVNLGLSVSNDMISQETVSRIGKQNLKKLRLDNTSFCFGKLTKNLFNLKFLDCARCVAVTDSNIITVLKNCKNIQFLYLVGTSITVNTLCFAVDVVNQRERGPPLIISVNRNVYDDFFKKDGVIIPHLLAIKKVV</sequence>
<dbReference type="PROSITE" id="PS50181">
    <property type="entry name" value="FBOX"/>
    <property type="match status" value="1"/>
</dbReference>
<dbReference type="EMBL" id="JACMRX010000004">
    <property type="protein sequence ID" value="KAF7990736.1"/>
    <property type="molecule type" value="Genomic_DNA"/>
</dbReference>
<dbReference type="InterPro" id="IPR032675">
    <property type="entry name" value="LRR_dom_sf"/>
</dbReference>
<evidence type="ECO:0000313" key="3">
    <source>
        <dbReference type="Proteomes" id="UP000639338"/>
    </source>
</evidence>
<dbReference type="Gene3D" id="1.20.1280.50">
    <property type="match status" value="1"/>
</dbReference>
<dbReference type="PANTHER" id="PTHR16134">
    <property type="entry name" value="F-BOX/TPR REPEAT PROTEIN POF3"/>
    <property type="match status" value="1"/>
</dbReference>
<evidence type="ECO:0000259" key="1">
    <source>
        <dbReference type="PROSITE" id="PS50181"/>
    </source>
</evidence>
<dbReference type="InterPro" id="IPR001810">
    <property type="entry name" value="F-box_dom"/>
</dbReference>
<dbReference type="Proteomes" id="UP000639338">
    <property type="component" value="Unassembled WGS sequence"/>
</dbReference>
<dbReference type="InterPro" id="IPR036047">
    <property type="entry name" value="F-box-like_dom_sf"/>
</dbReference>
<organism evidence="2 3">
    <name type="scientific">Aphidius gifuensis</name>
    <name type="common">Parasitoid wasp</name>
    <dbReference type="NCBI Taxonomy" id="684658"/>
    <lineage>
        <taxon>Eukaryota</taxon>
        <taxon>Metazoa</taxon>
        <taxon>Ecdysozoa</taxon>
        <taxon>Arthropoda</taxon>
        <taxon>Hexapoda</taxon>
        <taxon>Insecta</taxon>
        <taxon>Pterygota</taxon>
        <taxon>Neoptera</taxon>
        <taxon>Endopterygota</taxon>
        <taxon>Hymenoptera</taxon>
        <taxon>Apocrita</taxon>
        <taxon>Ichneumonoidea</taxon>
        <taxon>Braconidae</taxon>
        <taxon>Aphidiinae</taxon>
        <taxon>Aphidius</taxon>
    </lineage>
</organism>
<comment type="caution">
    <text evidence="2">The sequence shown here is derived from an EMBL/GenBank/DDBJ whole genome shotgun (WGS) entry which is preliminary data.</text>
</comment>